<evidence type="ECO:0000313" key="4">
    <source>
        <dbReference type="EMBL" id="AMK14805.1"/>
    </source>
</evidence>
<proteinExistence type="predicted"/>
<dbReference type="Proteomes" id="UP000066376">
    <property type="component" value="Chromosome"/>
</dbReference>
<feature type="region of interest" description="Disordered" evidence="2">
    <location>
        <begin position="850"/>
        <end position="879"/>
    </location>
</feature>
<keyword evidence="5" id="KW-1185">Reference proteome</keyword>
<dbReference type="PROSITE" id="PS01276">
    <property type="entry name" value="PEPTIDASE_U32"/>
    <property type="match status" value="1"/>
</dbReference>
<dbReference type="PANTHER" id="PTHR30217">
    <property type="entry name" value="PEPTIDASE U32 FAMILY"/>
    <property type="match status" value="1"/>
</dbReference>
<dbReference type="KEGG" id="mol:YLM1_0245"/>
<feature type="domain" description="Peptidase U32 collagenase" evidence="3">
    <location>
        <begin position="525"/>
        <end position="629"/>
    </location>
</feature>
<dbReference type="STRING" id="294671.YLM1_0245"/>
<evidence type="ECO:0000313" key="5">
    <source>
        <dbReference type="Proteomes" id="UP000066376"/>
    </source>
</evidence>
<evidence type="ECO:0000256" key="1">
    <source>
        <dbReference type="SAM" id="Coils"/>
    </source>
</evidence>
<keyword evidence="1" id="KW-0175">Coiled coil</keyword>
<feature type="compositionally biased region" description="Basic and acidic residues" evidence="2">
    <location>
        <begin position="404"/>
        <end position="424"/>
    </location>
</feature>
<feature type="region of interest" description="Disordered" evidence="2">
    <location>
        <begin position="404"/>
        <end position="445"/>
    </location>
</feature>
<dbReference type="GeneID" id="28488545"/>
<feature type="coiled-coil region" evidence="1">
    <location>
        <begin position="633"/>
        <end position="674"/>
    </location>
</feature>
<organism evidence="4 5">
    <name type="scientific">Methanobrevibacter olleyae</name>
    <dbReference type="NCBI Taxonomy" id="294671"/>
    <lineage>
        <taxon>Archaea</taxon>
        <taxon>Methanobacteriati</taxon>
        <taxon>Methanobacteriota</taxon>
        <taxon>Methanomada group</taxon>
        <taxon>Methanobacteria</taxon>
        <taxon>Methanobacteriales</taxon>
        <taxon>Methanobacteriaceae</taxon>
        <taxon>Methanobrevibacter</taxon>
    </lineage>
</organism>
<evidence type="ECO:0000256" key="2">
    <source>
        <dbReference type="SAM" id="MobiDB-lite"/>
    </source>
</evidence>
<dbReference type="InterPro" id="IPR020988">
    <property type="entry name" value="Pept_U32_collagenase"/>
</dbReference>
<dbReference type="Pfam" id="PF01136">
    <property type="entry name" value="Peptidase_U32"/>
    <property type="match status" value="2"/>
</dbReference>
<reference evidence="4 5" key="1">
    <citation type="journal article" date="2016" name="Genome Announc.">
        <title>Draft Genome Sequence of the Rumen Methanogen Methanobrevibacter olleyae YLM1.</title>
        <authorList>
            <person name="Kelly W.J."/>
            <person name="Li D."/>
            <person name="Lambie S.C."/>
            <person name="Cox F."/>
            <person name="Attwood G.T."/>
            <person name="Altermann E."/>
            <person name="Leahy S.C."/>
        </authorList>
    </citation>
    <scope>NUCLEOTIDE SEQUENCE [LARGE SCALE GENOMIC DNA]</scope>
    <source>
        <strain evidence="4 5">YLM1</strain>
    </source>
</reference>
<feature type="compositionally biased region" description="Basic and acidic residues" evidence="2">
    <location>
        <begin position="850"/>
        <end position="868"/>
    </location>
</feature>
<dbReference type="Pfam" id="PF12392">
    <property type="entry name" value="DUF3656"/>
    <property type="match status" value="1"/>
</dbReference>
<dbReference type="PATRIC" id="fig|294671.3.peg.246"/>
<dbReference type="EMBL" id="CP014265">
    <property type="protein sequence ID" value="AMK14805.1"/>
    <property type="molecule type" value="Genomic_DNA"/>
</dbReference>
<dbReference type="InterPro" id="IPR001539">
    <property type="entry name" value="Peptidase_U32"/>
</dbReference>
<accession>A0A126QZK1</accession>
<name>A0A126QZK1_METOL</name>
<dbReference type="PANTHER" id="PTHR30217:SF10">
    <property type="entry name" value="23S RRNA 5-HYDROXYCYTIDINE C2501 SYNTHASE"/>
    <property type="match status" value="1"/>
</dbReference>
<reference evidence="5" key="2">
    <citation type="submission" date="2016-02" db="EMBL/GenBank/DDBJ databases">
        <title>The draft genome sequence of the rumen methanogen Methanobrevibacter olleyae YLM1.</title>
        <authorList>
            <consortium name="New Zealand Agricultural Greenhouse Gas Research Centre/Pastoral Greenhouse Gas Research Consortium"/>
            <person name="Kelly W.J."/>
            <person name="Li D."/>
            <person name="Lambie S.C."/>
            <person name="Attwood G.T."/>
            <person name="Altermann E."/>
            <person name="Leahy S.C."/>
        </authorList>
    </citation>
    <scope>NUCLEOTIDE SEQUENCE [LARGE SCALE GENOMIC DNA]</scope>
    <source>
        <strain evidence="5">YLM1</strain>
    </source>
</reference>
<dbReference type="AlphaFoldDB" id="A0A126QZK1"/>
<gene>
    <name evidence="4" type="ORF">YLM1_0245</name>
</gene>
<sequence length="1039" mass="121835">MKLPELLAPVGSLEHLKTAILSGANSIYLSGENFGARRHAENFSVPEIREAVKYAHLHNVKVYLTVNTLIKEGELEKITSYLLELYEIGVDAVLIQDIGLIKIIKENIPKLRIHASTQMNIHNIEAIKWASKQGIKRVVLPRETKLNELKEIIDYAHLLNIEIEIFAHGALCYSYSGHCLLSSLQGGRSGNRGTCAQPCRERYELNINKSKKIKPKTEGDYLLSPKDLSLYEHLDEIVNLEIDSIKIEGRMRSNDYVATVVKNYRKRLNRLRYDKRSQKINRSIKELERKSKGKKGRNSDFKKIRDKENITHLKEEQKLENLESLEEIDLVFNREFTTGHLIPKNNPMIMNRKKPGHQGLYIGKIHRYNLETEEIHILLKDNLIHIPEKGDGILIETNPNLKDNRENIRKTKKTNNEKTKTKQDKRSRRKEKRIRNEINQNNQSNDVIQRYGFDISSKPILKDSKDKHWRKREKDKDIEGKVLVIRIVRENKRIAFPLTKGSKVYLTKKNSLLKEVKDLQNKKEEHNIKKSLLELYFRIDSANYPHLKGNLKLDNGKVITLKIKGEKAWEEAIKKPISDETIKRQLLKIGDLPYYIEKITVKNNKRLFSPISEINELRRNFFNKLEEKIIESYKPKDEDLKIAEENIKNLNENLRKKIDLKSKVKSNLENIENDKNSYNLSAYINSLEILKELNKGNESIFNRIYLEIPADKDFEEISQGFINNPLENNELNISYSVNFLKEAIEISQTQDYKLIWKLPDIAHKQTKEYIIKIIGILRKMNLDIDIMTSLIGLDDALKDKFHLELYGNYPLNIYNIETVLELNNFELLSISPELYKKNIKDLMESYYKELSKNKDNKDNKDNNRDNNENNRTNNDNKLPELELLVHGNIESMITRKELISKKQLKLINKYTKKQRKENNHNKENSINQNNDYYIDSNEYYLKNRKGQYYPIKTSLNEDNLIILNSEEFCLFDEINYLKSVGISNFSIDLRWKPLEYIKEIGKVYRDIIYDKENNMEESGKTIDTYCPNLTKANFEKGLK</sequence>
<dbReference type="RefSeq" id="WP_067145527.1">
    <property type="nucleotide sequence ID" value="NZ_CP014265.1"/>
</dbReference>
<evidence type="ECO:0000259" key="3">
    <source>
        <dbReference type="Pfam" id="PF12392"/>
    </source>
</evidence>
<dbReference type="InterPro" id="IPR051454">
    <property type="entry name" value="RNA/ubiquinone_mod_enzymes"/>
</dbReference>
<protein>
    <submittedName>
        <fullName evidence="4">Peptidase U32 family</fullName>
    </submittedName>
</protein>